<dbReference type="RefSeq" id="XP_011642509.1">
    <property type="nucleotide sequence ID" value="XM_011644207.1"/>
</dbReference>
<dbReference type="Proteomes" id="UP000504615">
    <property type="component" value="Unplaced"/>
</dbReference>
<keyword evidence="1" id="KW-1185">Reference proteome</keyword>
<dbReference type="AlphaFoldDB" id="A0A6I9WS50"/>
<accession>A0A6I9WS50</accession>
<evidence type="ECO:0000313" key="2">
    <source>
        <dbReference type="RefSeq" id="XP_011642509.1"/>
    </source>
</evidence>
<evidence type="ECO:0000313" key="1">
    <source>
        <dbReference type="Proteomes" id="UP000504615"/>
    </source>
</evidence>
<sequence>MVSATRRMERLWRAKFNKLGSLETAIRRRKAVSLLLETHFTFKTVSVDSDIDLASTCKGGTMALHALNVITQRCIDDSSNFSGKGQCGIIKYIRQYGEKKGRKSLTRERKELSIRQTPLSSRKFRLGGGSRRIHRPEEPRVRMLPHKERRRSIRQKGTQCLARSLNANEFHSPTLGVFPREGRIHG</sequence>
<protein>
    <submittedName>
        <fullName evidence="2">Uncharacterized protein LOC105430585</fullName>
    </submittedName>
</protein>
<proteinExistence type="predicted"/>
<gene>
    <name evidence="2" type="primary">LOC105430585</name>
</gene>
<dbReference type="KEGG" id="pbar:105430585"/>
<organism evidence="1 2">
    <name type="scientific">Pogonomyrmex barbatus</name>
    <name type="common">red harvester ant</name>
    <dbReference type="NCBI Taxonomy" id="144034"/>
    <lineage>
        <taxon>Eukaryota</taxon>
        <taxon>Metazoa</taxon>
        <taxon>Ecdysozoa</taxon>
        <taxon>Arthropoda</taxon>
        <taxon>Hexapoda</taxon>
        <taxon>Insecta</taxon>
        <taxon>Pterygota</taxon>
        <taxon>Neoptera</taxon>
        <taxon>Endopterygota</taxon>
        <taxon>Hymenoptera</taxon>
        <taxon>Apocrita</taxon>
        <taxon>Aculeata</taxon>
        <taxon>Formicoidea</taxon>
        <taxon>Formicidae</taxon>
        <taxon>Myrmicinae</taxon>
        <taxon>Pogonomyrmex</taxon>
    </lineage>
</organism>
<name>A0A6I9WS50_9HYME</name>
<dbReference type="GeneID" id="105430585"/>
<reference evidence="2" key="1">
    <citation type="submission" date="2025-08" db="UniProtKB">
        <authorList>
            <consortium name="RefSeq"/>
        </authorList>
    </citation>
    <scope>IDENTIFICATION</scope>
</reference>